<evidence type="ECO:0000313" key="3">
    <source>
        <dbReference type="Proteomes" id="UP000238916"/>
    </source>
</evidence>
<sequence>MFNFRKFLSVLAMSTMLANILSTSVMAATAPAPTLGGSSGFTKSTWTDAQKADYLTDLNSKKTTHKTGKIDVSTAANADLEAFGLPDRPTDPDKLDMWNKVYGDVKEMGDATFQVGDQCHITWDTTGTSPLWTGGINYDTTMPQIGYQAGGYQESVLMAVTPKFNGAPPNNAYCNQWSGLGGTAATGNTDLVQNGVTESNWSTISEDDLAWFEDINNITGSKYLNAPCVNVGYNGNMSWIQGGDNVMTYTEILSPTIVEFYWDDKTTGVATLADITITESDGKTAYLSSNTAEWISESPNYALSPHNWLADYGTEDMSYCRYTYGVNHTAEYGMIDNPLATGHTETVAANDPKQSITQPDSNMDFYVNWLSN</sequence>
<feature type="chain" id="PRO_5015763153" evidence="1">
    <location>
        <begin position="28"/>
        <end position="372"/>
    </location>
</feature>
<dbReference type="EMBL" id="OMOF01000085">
    <property type="protein sequence ID" value="SPF37177.1"/>
    <property type="molecule type" value="Genomic_DNA"/>
</dbReference>
<dbReference type="Proteomes" id="UP000238916">
    <property type="component" value="Unassembled WGS sequence"/>
</dbReference>
<gene>
    <name evidence="2" type="ORF">SBF1_1750002</name>
</gene>
<name>A0A2U3KC86_9FIRM</name>
<evidence type="ECO:0000313" key="2">
    <source>
        <dbReference type="EMBL" id="SPF37177.1"/>
    </source>
</evidence>
<keyword evidence="1" id="KW-0732">Signal</keyword>
<evidence type="ECO:0000256" key="1">
    <source>
        <dbReference type="SAM" id="SignalP"/>
    </source>
</evidence>
<organism evidence="2 3">
    <name type="scientific">Candidatus Desulfosporosinus infrequens</name>
    <dbReference type="NCBI Taxonomy" id="2043169"/>
    <lineage>
        <taxon>Bacteria</taxon>
        <taxon>Bacillati</taxon>
        <taxon>Bacillota</taxon>
        <taxon>Clostridia</taxon>
        <taxon>Eubacteriales</taxon>
        <taxon>Desulfitobacteriaceae</taxon>
        <taxon>Desulfosporosinus</taxon>
    </lineage>
</organism>
<protein>
    <submittedName>
        <fullName evidence="2">Uncharacterized protein</fullName>
    </submittedName>
</protein>
<proteinExistence type="predicted"/>
<feature type="signal peptide" evidence="1">
    <location>
        <begin position="1"/>
        <end position="27"/>
    </location>
</feature>
<reference evidence="3" key="1">
    <citation type="submission" date="2018-02" db="EMBL/GenBank/DDBJ databases">
        <authorList>
            <person name="Hausmann B."/>
        </authorList>
    </citation>
    <scope>NUCLEOTIDE SEQUENCE [LARGE SCALE GENOMIC DNA]</scope>
    <source>
        <strain evidence="3">Peat soil MAG SbF1</strain>
    </source>
</reference>
<dbReference type="AlphaFoldDB" id="A0A2U3KC86"/>
<accession>A0A2U3KC86</accession>